<dbReference type="EMBL" id="JARBJD010000123">
    <property type="protein sequence ID" value="KAK2951163.1"/>
    <property type="molecule type" value="Genomic_DNA"/>
</dbReference>
<keyword evidence="3" id="KW-1185">Reference proteome</keyword>
<accession>A0ABQ9XFC5</accession>
<dbReference type="Proteomes" id="UP001281761">
    <property type="component" value="Unassembled WGS sequence"/>
</dbReference>
<sequence length="1405" mass="155114">MEAIISSSLSEQRQLSLSPRSSGKRILILDDAENTVAQNPNNHMGMIRILIFSDQNELFGLQYSLEANLVKTTCSLFSSPPNHPQPIDDVSSFQIPLPASHHRIKRIGRQSHQPHTLLAPTQPLSSHRSHSLVGVRHIFGACRLLLPSTLSATQHLSHVALLFQSCQGWPSLVSLIVDWERNTVAPGPISLSPLPATTQLMTSFDMTDGTRKKELDIINTLFSLQNHPNNIILLFSQTEITAITFPELSSTTYPFEHPLSSPPISVLVDVDMSSLLIGTAQSIVSLGINSPSVTTLFPHSHFRSLHSLSNTDGNTHRIIFTTHHNRPLLISPPSNSTSHPSQLLPFQPSLPSVFSNFALRPTCVLHLNSSLTHTRTLSSSSSTPPHITHPPHFFHRAFSDVLFVGGGTDMSGSVCQYRQAFFSRPLTEVSIDSLLSQNHNFSLENTSVTALPSTAGQQSSIIVAQTLGNPPIILLSHSNAPQSLLVIPPAVFMLSEDHQHSLYFHLQDASLTRIQVTSSQISLLNMTVPSSFAQFTAKDNPQSLFKATKENPIVLPLSQPYSKSLLAFPFLVLHSPHSLRIVNLLKPTQPLFSAPLKQTPSEQLLACFVCIDKLFCVMSEWGSDTLALFVLNTVIHSDTNVGDSSGQRGLKSEDNGSILVQLETVTLPSHPHTSSVFTCDAGVFLAVGCSTGELWSTFLTSDSLASPSPFSNNRQSFVSLSQTPVSLSSFPRGSGAPSCPVPIILATSSSSAILFHDASKKDTPFEWRRFHCEDKCSFLPIRTPSPQSVQLPTFLCHNISSPSFVTLSTLSDTDTLVLDHSYSLPSYPQFIIHSRLSSSVIVGVDSPTPFRPPFSEEDTVADAESYPTLLMLSDADLTTVKGFINLPPNNVIGDACLVVPEQDGRDTEYLIVSLQPSSYNPISDIDIQSELVTNVSRFLKSEVGQEASLGDMSSIPFQPHPIEGLIIDLEIHPNSPPRNTFEELTEMAYPFICTVRDILVTRGIPSQLTPLHPPFFAGVVQNTLFVFGLIRSAKNDAQPVFSLLHTLVSRHPLPQSAVSHTSLSIVSFEAFQTALTFLSSSSGQNFNFRIPSLQSFSESIPLSFLSVSTIPSTHWLLGFSEGFAYEDIIESTTPQQSTFHRSTSSEVETSLSRPLSERCSSFVLRCLNILTLSLESVASLVLPGSTPPRLLFSTQSFVFQASFVESLAQPFNSQNLEMGTWWDPSGNTKNSASKCVYTSTVFSRSLEPKSPRFMFLDDLILQCHEMMKLSRNFNSMNHKCRNQCHFYHDSIHSRSRHYRSPIVSDYRLLNQDEPPVDEKHSTPCPLRTCRQKHRPDAPTHSNRILEMLSTFSFSFNSPAAIIQAIRPLPPSNAKHNTKSITTRRYDENRDDRSRPKRFSLVLCHF</sequence>
<name>A0ABQ9XFC5_9EUKA</name>
<comment type="caution">
    <text evidence="2">The sequence shown here is derived from an EMBL/GenBank/DDBJ whole genome shotgun (WGS) entry which is preliminary data.</text>
</comment>
<protein>
    <submittedName>
        <fullName evidence="2">Uncharacterized protein</fullName>
    </submittedName>
</protein>
<feature type="region of interest" description="Disordered" evidence="1">
    <location>
        <begin position="1369"/>
        <end position="1392"/>
    </location>
</feature>
<evidence type="ECO:0000256" key="1">
    <source>
        <dbReference type="SAM" id="MobiDB-lite"/>
    </source>
</evidence>
<evidence type="ECO:0000313" key="3">
    <source>
        <dbReference type="Proteomes" id="UP001281761"/>
    </source>
</evidence>
<feature type="compositionally biased region" description="Basic and acidic residues" evidence="1">
    <location>
        <begin position="1383"/>
        <end position="1392"/>
    </location>
</feature>
<evidence type="ECO:0000313" key="2">
    <source>
        <dbReference type="EMBL" id="KAK2951163.1"/>
    </source>
</evidence>
<reference evidence="2 3" key="1">
    <citation type="journal article" date="2022" name="bioRxiv">
        <title>Genomics of Preaxostyla Flagellates Illuminates Evolutionary Transitions and the Path Towards Mitochondrial Loss.</title>
        <authorList>
            <person name="Novak L.V.F."/>
            <person name="Treitli S.C."/>
            <person name="Pyrih J."/>
            <person name="Halakuc P."/>
            <person name="Pipaliya S.V."/>
            <person name="Vacek V."/>
            <person name="Brzon O."/>
            <person name="Soukal P."/>
            <person name="Eme L."/>
            <person name="Dacks J.B."/>
            <person name="Karnkowska A."/>
            <person name="Elias M."/>
            <person name="Hampl V."/>
        </authorList>
    </citation>
    <scope>NUCLEOTIDE SEQUENCE [LARGE SCALE GENOMIC DNA]</scope>
    <source>
        <strain evidence="2">NAU3</strain>
        <tissue evidence="2">Gut</tissue>
    </source>
</reference>
<organism evidence="2 3">
    <name type="scientific">Blattamonas nauphoetae</name>
    <dbReference type="NCBI Taxonomy" id="2049346"/>
    <lineage>
        <taxon>Eukaryota</taxon>
        <taxon>Metamonada</taxon>
        <taxon>Preaxostyla</taxon>
        <taxon>Oxymonadida</taxon>
        <taxon>Blattamonas</taxon>
    </lineage>
</organism>
<proteinExistence type="predicted"/>
<gene>
    <name evidence="2" type="ORF">BLNAU_13901</name>
</gene>